<evidence type="ECO:0000313" key="3">
    <source>
        <dbReference type="EMBL" id="HIX54354.1"/>
    </source>
</evidence>
<dbReference type="AlphaFoldDB" id="A0A9D2AYY9"/>
<dbReference type="PANTHER" id="PTHR10291:SF0">
    <property type="entry name" value="DEHYDRODOLICHYL DIPHOSPHATE SYNTHASE 2"/>
    <property type="match status" value="1"/>
</dbReference>
<comment type="subunit">
    <text evidence="2">Homodimer.</text>
</comment>
<feature type="active site" evidence="2">
    <location>
        <position position="21"/>
    </location>
</feature>
<feature type="active site" description="Proton acceptor" evidence="2">
    <location>
        <position position="69"/>
    </location>
</feature>
<sequence>MDTLEQLNPENIPQHIAIIMDGNGRWAKTKGRLRVFGHETGVKSVREALEGAMHIGVKYLTLYAFSSENWNRPRFEINALMGLLVDSLKKELPTFHKNQVKLHAIGDLSQLPKRCYNKLQETMEETSHYTTCTLTLALSYGSRQELVNVTRRLAEKVKQGELSVDDINEQTIQQDLDTHFIPDPDLLIRTGGEQRISNFMLWQMAYTEMVFLDIMWPEFHREHLYESILEYQQRERRFGKISEQL</sequence>
<keyword evidence="2" id="KW-0460">Magnesium</keyword>
<feature type="binding site" evidence="2">
    <location>
        <position position="208"/>
    </location>
    <ligand>
        <name>Mg(2+)</name>
        <dbReference type="ChEBI" id="CHEBI:18420"/>
    </ligand>
</feature>
<dbReference type="InterPro" id="IPR018520">
    <property type="entry name" value="UPP_synth-like_CS"/>
</dbReference>
<comment type="caution">
    <text evidence="3">The sequence shown here is derived from an EMBL/GenBank/DDBJ whole genome shotgun (WGS) entry which is preliminary data.</text>
</comment>
<feature type="binding site" evidence="2">
    <location>
        <position position="38"/>
    </location>
    <ligand>
        <name>substrate</name>
    </ligand>
</feature>
<comment type="cofactor">
    <cofactor evidence="2">
        <name>Mg(2+)</name>
        <dbReference type="ChEBI" id="CHEBI:18420"/>
    </cofactor>
    <text evidence="2">Binds 2 magnesium ions per subunit.</text>
</comment>
<keyword evidence="1 2" id="KW-0808">Transferase</keyword>
<comment type="function">
    <text evidence="2">Catalyzes the condensation of isopentenyl diphosphate (IPP) with allylic pyrophosphates generating different type of terpenoids.</text>
</comment>
<accession>A0A9D2AYY9</accession>
<evidence type="ECO:0000256" key="1">
    <source>
        <dbReference type="ARBA" id="ARBA00022679"/>
    </source>
</evidence>
<feature type="binding site" evidence="2">
    <location>
        <position position="21"/>
    </location>
    <ligand>
        <name>Mg(2+)</name>
        <dbReference type="ChEBI" id="CHEBI:18420"/>
    </ligand>
</feature>
<feature type="binding site" evidence="2">
    <location>
        <position position="72"/>
    </location>
    <ligand>
        <name>substrate</name>
    </ligand>
</feature>
<organism evidence="3 4">
    <name type="scientific">Candidatus Sphingobacterium stercoripullorum</name>
    <dbReference type="NCBI Taxonomy" id="2838759"/>
    <lineage>
        <taxon>Bacteria</taxon>
        <taxon>Pseudomonadati</taxon>
        <taxon>Bacteroidota</taxon>
        <taxon>Sphingobacteriia</taxon>
        <taxon>Sphingobacteriales</taxon>
        <taxon>Sphingobacteriaceae</taxon>
        <taxon>Sphingobacterium</taxon>
    </lineage>
</organism>
<dbReference type="FunFam" id="3.40.1180.10:FF:000001">
    <property type="entry name" value="(2E,6E)-farnesyl-diphosphate-specific ditrans,polycis-undecaprenyl-diphosphate synthase"/>
    <property type="match status" value="1"/>
</dbReference>
<dbReference type="Pfam" id="PF01255">
    <property type="entry name" value="Prenyltransf"/>
    <property type="match status" value="1"/>
</dbReference>
<dbReference type="InterPro" id="IPR036424">
    <property type="entry name" value="UPP_synth-like_sf"/>
</dbReference>
<dbReference type="GO" id="GO:0000287">
    <property type="term" value="F:magnesium ion binding"/>
    <property type="evidence" value="ECO:0007669"/>
    <property type="project" value="UniProtKB-UniRule"/>
</dbReference>
<feature type="binding site" evidence="2">
    <location>
        <position position="70"/>
    </location>
    <ligand>
        <name>substrate</name>
    </ligand>
</feature>
<evidence type="ECO:0000313" key="4">
    <source>
        <dbReference type="Proteomes" id="UP000824156"/>
    </source>
</evidence>
<feature type="binding site" evidence="2">
    <location>
        <position position="26"/>
    </location>
    <ligand>
        <name>substrate</name>
    </ligand>
</feature>
<proteinExistence type="inferred from homology"/>
<dbReference type="InterPro" id="IPR001441">
    <property type="entry name" value="UPP_synth-like"/>
</dbReference>
<reference evidence="3" key="2">
    <citation type="submission" date="2021-04" db="EMBL/GenBank/DDBJ databases">
        <authorList>
            <person name="Gilroy R."/>
        </authorList>
    </citation>
    <scope>NUCLEOTIDE SEQUENCE</scope>
    <source>
        <strain evidence="3">1719</strain>
    </source>
</reference>
<evidence type="ECO:0000256" key="2">
    <source>
        <dbReference type="HAMAP-Rule" id="MF_01139"/>
    </source>
</evidence>
<gene>
    <name evidence="3" type="ORF">H9853_04960</name>
</gene>
<feature type="binding site" evidence="2">
    <location>
        <begin position="22"/>
        <end position="25"/>
    </location>
    <ligand>
        <name>substrate</name>
    </ligand>
</feature>
<dbReference type="PANTHER" id="PTHR10291">
    <property type="entry name" value="DEHYDRODOLICHYL DIPHOSPHATE SYNTHASE FAMILY MEMBER"/>
    <property type="match status" value="1"/>
</dbReference>
<feature type="binding site" evidence="2">
    <location>
        <position position="34"/>
    </location>
    <ligand>
        <name>substrate</name>
    </ligand>
</feature>
<dbReference type="EC" id="2.5.1.-" evidence="2"/>
<dbReference type="Proteomes" id="UP000824156">
    <property type="component" value="Unassembled WGS sequence"/>
</dbReference>
<dbReference type="GO" id="GO:0016094">
    <property type="term" value="P:polyprenol biosynthetic process"/>
    <property type="evidence" value="ECO:0007669"/>
    <property type="project" value="TreeGrafter"/>
</dbReference>
<dbReference type="SUPFAM" id="SSF64005">
    <property type="entry name" value="Undecaprenyl diphosphate synthase"/>
    <property type="match status" value="1"/>
</dbReference>
<dbReference type="HAMAP" id="MF_01139">
    <property type="entry name" value="ISPT"/>
    <property type="match status" value="1"/>
</dbReference>
<feature type="binding site" evidence="2">
    <location>
        <begin position="66"/>
        <end position="68"/>
    </location>
    <ligand>
        <name>substrate</name>
    </ligand>
</feature>
<dbReference type="NCBIfam" id="TIGR00055">
    <property type="entry name" value="uppS"/>
    <property type="match status" value="1"/>
</dbReference>
<feature type="binding site" evidence="2">
    <location>
        <begin position="195"/>
        <end position="197"/>
    </location>
    <ligand>
        <name>substrate</name>
    </ligand>
</feature>
<dbReference type="Gene3D" id="3.40.1180.10">
    <property type="entry name" value="Decaprenyl diphosphate synthase-like"/>
    <property type="match status" value="1"/>
</dbReference>
<comment type="similarity">
    <text evidence="2">Belongs to the UPP synthase family.</text>
</comment>
<dbReference type="NCBIfam" id="NF011405">
    <property type="entry name" value="PRK14830.1"/>
    <property type="match status" value="1"/>
</dbReference>
<dbReference type="EMBL" id="DXEZ01000139">
    <property type="protein sequence ID" value="HIX54354.1"/>
    <property type="molecule type" value="Genomic_DNA"/>
</dbReference>
<dbReference type="GO" id="GO:0045547">
    <property type="term" value="F:ditrans,polycis-polyprenyl diphosphate synthase [(2E,6E)-farnesyl diphosphate specific] activity"/>
    <property type="evidence" value="ECO:0007669"/>
    <property type="project" value="TreeGrafter"/>
</dbReference>
<name>A0A9D2AYY9_9SPHI</name>
<protein>
    <recommendedName>
        <fullName evidence="2">Isoprenyl transferase</fullName>
        <ecNumber evidence="2">2.5.1.-</ecNumber>
    </recommendedName>
</protein>
<keyword evidence="2" id="KW-0479">Metal-binding</keyword>
<dbReference type="CDD" id="cd00475">
    <property type="entry name" value="Cis_IPPS"/>
    <property type="match status" value="1"/>
</dbReference>
<reference evidence="3" key="1">
    <citation type="journal article" date="2021" name="PeerJ">
        <title>Extensive microbial diversity within the chicken gut microbiome revealed by metagenomics and culture.</title>
        <authorList>
            <person name="Gilroy R."/>
            <person name="Ravi A."/>
            <person name="Getino M."/>
            <person name="Pursley I."/>
            <person name="Horton D.L."/>
            <person name="Alikhan N.F."/>
            <person name="Baker D."/>
            <person name="Gharbi K."/>
            <person name="Hall N."/>
            <person name="Watson M."/>
            <person name="Adriaenssens E.M."/>
            <person name="Foster-Nyarko E."/>
            <person name="Jarju S."/>
            <person name="Secka A."/>
            <person name="Antonio M."/>
            <person name="Oren A."/>
            <person name="Chaudhuri R.R."/>
            <person name="La Ragione R."/>
            <person name="Hildebrand F."/>
            <person name="Pallen M.J."/>
        </authorList>
    </citation>
    <scope>NUCLEOTIDE SEQUENCE</scope>
    <source>
        <strain evidence="3">1719</strain>
    </source>
</reference>
<feature type="binding site" evidence="2">
    <location>
        <position position="189"/>
    </location>
    <ligand>
        <name>substrate</name>
    </ligand>
</feature>
<dbReference type="PROSITE" id="PS01066">
    <property type="entry name" value="UPP_SYNTHASE"/>
    <property type="match status" value="1"/>
</dbReference>